<reference evidence="1" key="1">
    <citation type="journal article" date="2014" name="Front. Microbiol.">
        <title>High frequency of phylogenetically diverse reductive dehalogenase-homologous genes in deep subseafloor sedimentary metagenomes.</title>
        <authorList>
            <person name="Kawai M."/>
            <person name="Futagami T."/>
            <person name="Toyoda A."/>
            <person name="Takaki Y."/>
            <person name="Nishi S."/>
            <person name="Hori S."/>
            <person name="Arai W."/>
            <person name="Tsubouchi T."/>
            <person name="Morono Y."/>
            <person name="Uchiyama I."/>
            <person name="Ito T."/>
            <person name="Fujiyama A."/>
            <person name="Inagaki F."/>
            <person name="Takami H."/>
        </authorList>
    </citation>
    <scope>NUCLEOTIDE SEQUENCE</scope>
    <source>
        <strain evidence="1">Expedition CK06-06</strain>
    </source>
</reference>
<name>X0SDA6_9ZZZZ</name>
<evidence type="ECO:0000313" key="1">
    <source>
        <dbReference type="EMBL" id="GAF73126.1"/>
    </source>
</evidence>
<dbReference type="AlphaFoldDB" id="X0SDA6"/>
<proteinExistence type="predicted"/>
<gene>
    <name evidence="1" type="ORF">S01H1_13096</name>
</gene>
<comment type="caution">
    <text evidence="1">The sequence shown here is derived from an EMBL/GenBank/DDBJ whole genome shotgun (WGS) entry which is preliminary data.</text>
</comment>
<sequence length="47" mass="5088">MFSKEIKIGEAVTIGEEDIHSAHTALGNVQVTGPRLKQSWSHGRSLA</sequence>
<organism evidence="1">
    <name type="scientific">marine sediment metagenome</name>
    <dbReference type="NCBI Taxonomy" id="412755"/>
    <lineage>
        <taxon>unclassified sequences</taxon>
        <taxon>metagenomes</taxon>
        <taxon>ecological metagenomes</taxon>
    </lineage>
</organism>
<dbReference type="EMBL" id="BARS01006749">
    <property type="protein sequence ID" value="GAF73126.1"/>
    <property type="molecule type" value="Genomic_DNA"/>
</dbReference>
<accession>X0SDA6</accession>
<protein>
    <submittedName>
        <fullName evidence="1">Uncharacterized protein</fullName>
    </submittedName>
</protein>